<feature type="compositionally biased region" description="Acidic residues" evidence="1">
    <location>
        <begin position="350"/>
        <end position="363"/>
    </location>
</feature>
<evidence type="ECO:0000313" key="4">
    <source>
        <dbReference type="Proteomes" id="UP000518752"/>
    </source>
</evidence>
<feature type="region of interest" description="Disordered" evidence="1">
    <location>
        <begin position="638"/>
        <end position="657"/>
    </location>
</feature>
<reference evidence="3 4" key="1">
    <citation type="journal article" date="2020" name="ISME J.">
        <title>Uncovering the hidden diversity of litter-decomposition mechanisms in mushroom-forming fungi.</title>
        <authorList>
            <person name="Floudas D."/>
            <person name="Bentzer J."/>
            <person name="Ahren D."/>
            <person name="Johansson T."/>
            <person name="Persson P."/>
            <person name="Tunlid A."/>
        </authorList>
    </citation>
    <scope>NUCLEOTIDE SEQUENCE [LARGE SCALE GENOMIC DNA]</scope>
    <source>
        <strain evidence="3 4">CBS 406.79</strain>
    </source>
</reference>
<feature type="compositionally biased region" description="Low complexity" evidence="1">
    <location>
        <begin position="738"/>
        <end position="753"/>
    </location>
</feature>
<proteinExistence type="predicted"/>
<feature type="region of interest" description="Disordered" evidence="1">
    <location>
        <begin position="190"/>
        <end position="451"/>
    </location>
</feature>
<keyword evidence="2" id="KW-0472">Membrane</keyword>
<keyword evidence="2" id="KW-1133">Transmembrane helix</keyword>
<feature type="transmembrane region" description="Helical" evidence="2">
    <location>
        <begin position="27"/>
        <end position="49"/>
    </location>
</feature>
<feature type="compositionally biased region" description="Acidic residues" evidence="1">
    <location>
        <begin position="245"/>
        <end position="255"/>
    </location>
</feature>
<feature type="compositionally biased region" description="Acidic residues" evidence="1">
    <location>
        <begin position="311"/>
        <end position="324"/>
    </location>
</feature>
<evidence type="ECO:0000256" key="2">
    <source>
        <dbReference type="SAM" id="Phobius"/>
    </source>
</evidence>
<feature type="compositionally biased region" description="Polar residues" evidence="1">
    <location>
        <begin position="560"/>
        <end position="569"/>
    </location>
</feature>
<evidence type="ECO:0000256" key="1">
    <source>
        <dbReference type="SAM" id="MobiDB-lite"/>
    </source>
</evidence>
<feature type="region of interest" description="Disordered" evidence="1">
    <location>
        <begin position="667"/>
        <end position="1123"/>
    </location>
</feature>
<feature type="compositionally biased region" description="Polar residues" evidence="1">
    <location>
        <begin position="754"/>
        <end position="793"/>
    </location>
</feature>
<dbReference type="Proteomes" id="UP000518752">
    <property type="component" value="Unassembled WGS sequence"/>
</dbReference>
<feature type="region of interest" description="Disordered" evidence="1">
    <location>
        <begin position="110"/>
        <end position="148"/>
    </location>
</feature>
<gene>
    <name evidence="3" type="ORF">D9757_001178</name>
</gene>
<feature type="compositionally biased region" description="Acidic residues" evidence="1">
    <location>
        <begin position="392"/>
        <end position="401"/>
    </location>
</feature>
<accession>A0A8H5MGE8</accession>
<feature type="compositionally biased region" description="Low complexity" evidence="1">
    <location>
        <begin position="192"/>
        <end position="204"/>
    </location>
</feature>
<organism evidence="3 4">
    <name type="scientific">Collybiopsis confluens</name>
    <dbReference type="NCBI Taxonomy" id="2823264"/>
    <lineage>
        <taxon>Eukaryota</taxon>
        <taxon>Fungi</taxon>
        <taxon>Dikarya</taxon>
        <taxon>Basidiomycota</taxon>
        <taxon>Agaricomycotina</taxon>
        <taxon>Agaricomycetes</taxon>
        <taxon>Agaricomycetidae</taxon>
        <taxon>Agaricales</taxon>
        <taxon>Marasmiineae</taxon>
        <taxon>Omphalotaceae</taxon>
        <taxon>Collybiopsis</taxon>
    </lineage>
</organism>
<feature type="compositionally biased region" description="Low complexity" evidence="1">
    <location>
        <begin position="683"/>
        <end position="698"/>
    </location>
</feature>
<feature type="compositionally biased region" description="Polar residues" evidence="1">
    <location>
        <begin position="300"/>
        <end position="310"/>
    </location>
</feature>
<feature type="compositionally biased region" description="Low complexity" evidence="1">
    <location>
        <begin position="859"/>
        <end position="948"/>
    </location>
</feature>
<keyword evidence="4" id="KW-1185">Reference proteome</keyword>
<protein>
    <submittedName>
        <fullName evidence="3">Uncharacterized protein</fullName>
    </submittedName>
</protein>
<evidence type="ECO:0000313" key="3">
    <source>
        <dbReference type="EMBL" id="KAF5393098.1"/>
    </source>
</evidence>
<feature type="compositionally biased region" description="Basic and acidic residues" evidence="1">
    <location>
        <begin position="235"/>
        <end position="244"/>
    </location>
</feature>
<feature type="compositionally biased region" description="Gly residues" evidence="1">
    <location>
        <begin position="843"/>
        <end position="858"/>
    </location>
</feature>
<comment type="caution">
    <text evidence="3">The sequence shown here is derived from an EMBL/GenBank/DDBJ whole genome shotgun (WGS) entry which is preliminary data.</text>
</comment>
<feature type="compositionally biased region" description="Polar residues" evidence="1">
    <location>
        <begin position="701"/>
        <end position="710"/>
    </location>
</feature>
<name>A0A8H5MGE8_9AGAR</name>
<feature type="region of interest" description="Disordered" evidence="1">
    <location>
        <begin position="514"/>
        <end position="569"/>
    </location>
</feature>
<feature type="compositionally biased region" description="Low complexity" evidence="1">
    <location>
        <begin position="259"/>
        <end position="276"/>
    </location>
</feature>
<feature type="compositionally biased region" description="Low complexity" evidence="1">
    <location>
        <begin position="1321"/>
        <end position="1389"/>
    </location>
</feature>
<feature type="compositionally biased region" description="Low complexity" evidence="1">
    <location>
        <begin position="1099"/>
        <end position="1117"/>
    </location>
</feature>
<sequence>MSDDYSDILGQNSLPIRQKPVVSSTGFYFKAFLSLLLLLVGYIAVARTWESVLKWREKSYRLSLRRRHGIPDNDHRPFNVAYAAVQRAKEEKEKEGARILRADIAAAAAASSSQRQSNTPAEQVRHRPGNQRGVDSSRSGAPVGSILGRYGSASTNSYLSMHSLPQSQSNRVTFADGYNTSASPLDVHAELASGSNSSSSSPARRSGRKNLGILKTHGGDSRKKRERGNEDEDGDFAKKTRVEGDEFIDGDEEAGWQDSNSSILQASSSSNRSSSRGSKRVLGDDEEGSPKKERGKRQRQTSGEKMNQTLDYDDMDLDAEELDQVGDLRSAISRGKKRDRDEAGSSFGGEPEDEVEEDIDIEEEKSRRRKRRNKRRSDANSASRGKKRDRDIEDELGDSDNESGRASRQILRKKRGKKASDELSDVSMEDSVNGSTKGRKIGEEWTSNGVQYKVGPNGQRLRLELVKKARQKFVMPMDSVHPDRKANLEVYVEAWLTEEEYREAKAQRLLSWQQSPNGAEADTPTASTPAISPEPVRSGKHLLWESTTNTPSTRPHDNPFETSKNSTNQLTISANTGVISANKRIASAPRSPGISPSNSIGPSLADSTNTRGQRVYKQFSKWEKQDLEAKAMMRMREANRKKEDEKEEKFVAAPPPALVPKITLTPAAEDTSHSKDAVKPPVSAMFSASPSTASPAAPKLTFNTPATSSPLAADANKAEGSKPPAAAAAVPSFLFAKTSPAPSQASPATPSPQINGTVSSTGTPAAPLTTQPTFSFGPSAGTGNAPTSDNPKSNIGIGLGFPNNSAAPSASNSAQERNFNVPKPVHQNQNGSSTPSSAPPSAPGGGGGGSLFSRGGGTTPTLASTPASAQSAFSFAKPSAAPSSSSPFGGPMSMSGSQPQPQTQTLQFGQPSAPSTPAPSGSTPTPASAAPVKFNFFGGNTGAGTSAGKQASPLGSGNNALPNAPLSSTTSSLSGALGSQPGANPFAPKPSPFGNANPDASKATTMEGRAGSNVPAPAPHKFSFGTPAPVSGPSSESGAVKSAFAGFGSGAPSSSLAPTNTDPPKSAFGFSGGSAVTPASSDAPKSAFSYGGAKPSGDAPTSAFGGFGGPASSTTTTNKDAPKSVFGFGATPSAPAMNGDGPKSAFNFGGNASTVNGNGTVMSAFGGHAFGTAASTTSSSTSPSAFSAPSNSGAFGGSPVFPGFGAKAASASAADNVAKPITTGSAFGQPSNTAGSAPKTAFSFGAPSPAGLSSASGTPAASAPSPFSGFGNSGASAFGAASAAKPAGGETLSKTGYSFGTPANTSTPPSGETPKTAFSFGGTPTTTTPVGTPAKSSPFSFAPPAASAAASNGTTGAGAGAFSFGAPAPSTFGSASSPFAGFGSKPTGTTGTGGSN</sequence>
<feature type="compositionally biased region" description="Low complexity" evidence="1">
    <location>
        <begin position="802"/>
        <end position="814"/>
    </location>
</feature>
<feature type="compositionally biased region" description="Polar residues" evidence="1">
    <location>
        <begin position="1292"/>
        <end position="1310"/>
    </location>
</feature>
<feature type="compositionally biased region" description="Low complexity" evidence="1">
    <location>
        <begin position="961"/>
        <end position="979"/>
    </location>
</feature>
<feature type="compositionally biased region" description="Basic and acidic residues" evidence="1">
    <location>
        <begin position="638"/>
        <end position="650"/>
    </location>
</feature>
<feature type="compositionally biased region" description="Low complexity" evidence="1">
    <location>
        <begin position="589"/>
        <end position="603"/>
    </location>
</feature>
<feature type="region of interest" description="Disordered" evidence="1">
    <location>
        <begin position="586"/>
        <end position="611"/>
    </location>
</feature>
<dbReference type="EMBL" id="JAACJN010000003">
    <property type="protein sequence ID" value="KAF5393098.1"/>
    <property type="molecule type" value="Genomic_DNA"/>
</dbReference>
<keyword evidence="2" id="KW-0812">Transmembrane</keyword>
<feature type="compositionally biased region" description="Low complexity" evidence="1">
    <location>
        <begin position="1037"/>
        <end position="1055"/>
    </location>
</feature>
<feature type="region of interest" description="Disordered" evidence="1">
    <location>
        <begin position="1284"/>
        <end position="1396"/>
    </location>
</feature>
<dbReference type="OrthoDB" id="9451547at2759"/>